<sequence>MAYQLDPKIKKTTFTREENDVMIRAHETFGNKWSLIAKFLPGRTDSSIKNQWHVLMSMKRKDVHAYNRHVSVDSANYSSGSTITNFLGKSIVIDEDTSVSCMNKPPSPSDGIVADSGGYIVGTSTFIPSGVVAPPAEPKFIDILGVGDQ</sequence>
<evidence type="ECO:0000256" key="1">
    <source>
        <dbReference type="ARBA" id="ARBA00004123"/>
    </source>
</evidence>
<dbReference type="InterPro" id="IPR050560">
    <property type="entry name" value="MYB_TF"/>
</dbReference>
<accession>A0A2U1NY80</accession>
<dbReference type="AlphaFoldDB" id="A0A2U1NY80"/>
<dbReference type="GO" id="GO:0000981">
    <property type="term" value="F:DNA-binding transcription factor activity, RNA polymerase II-specific"/>
    <property type="evidence" value="ECO:0007669"/>
    <property type="project" value="TreeGrafter"/>
</dbReference>
<dbReference type="PROSITE" id="PS50090">
    <property type="entry name" value="MYB_LIKE"/>
    <property type="match status" value="1"/>
</dbReference>
<dbReference type="PROSITE" id="PS51294">
    <property type="entry name" value="HTH_MYB"/>
    <property type="match status" value="1"/>
</dbReference>
<keyword evidence="2" id="KW-0539">Nucleus</keyword>
<evidence type="ECO:0000256" key="2">
    <source>
        <dbReference type="ARBA" id="ARBA00023242"/>
    </source>
</evidence>
<dbReference type="Pfam" id="PF00249">
    <property type="entry name" value="Myb_DNA-binding"/>
    <property type="match status" value="1"/>
</dbReference>
<dbReference type="Proteomes" id="UP000245207">
    <property type="component" value="Unassembled WGS sequence"/>
</dbReference>
<organism evidence="5 6">
    <name type="scientific">Artemisia annua</name>
    <name type="common">Sweet wormwood</name>
    <dbReference type="NCBI Taxonomy" id="35608"/>
    <lineage>
        <taxon>Eukaryota</taxon>
        <taxon>Viridiplantae</taxon>
        <taxon>Streptophyta</taxon>
        <taxon>Embryophyta</taxon>
        <taxon>Tracheophyta</taxon>
        <taxon>Spermatophyta</taxon>
        <taxon>Magnoliopsida</taxon>
        <taxon>eudicotyledons</taxon>
        <taxon>Gunneridae</taxon>
        <taxon>Pentapetalae</taxon>
        <taxon>asterids</taxon>
        <taxon>campanulids</taxon>
        <taxon>Asterales</taxon>
        <taxon>Asteraceae</taxon>
        <taxon>Asteroideae</taxon>
        <taxon>Anthemideae</taxon>
        <taxon>Artemisiinae</taxon>
        <taxon>Artemisia</taxon>
    </lineage>
</organism>
<keyword evidence="5" id="KW-0238">DNA-binding</keyword>
<name>A0A2U1NY80_ARTAN</name>
<dbReference type="STRING" id="35608.A0A2U1NY80"/>
<evidence type="ECO:0000313" key="6">
    <source>
        <dbReference type="Proteomes" id="UP000245207"/>
    </source>
</evidence>
<evidence type="ECO:0000313" key="5">
    <source>
        <dbReference type="EMBL" id="PWA78483.1"/>
    </source>
</evidence>
<dbReference type="InterPro" id="IPR009057">
    <property type="entry name" value="Homeodomain-like_sf"/>
</dbReference>
<dbReference type="SUPFAM" id="SSF46689">
    <property type="entry name" value="Homeodomain-like"/>
    <property type="match status" value="1"/>
</dbReference>
<comment type="subcellular location">
    <subcellularLocation>
        <location evidence="1">Nucleus</location>
    </subcellularLocation>
</comment>
<comment type="caution">
    <text evidence="5">The sequence shown here is derived from an EMBL/GenBank/DDBJ whole genome shotgun (WGS) entry which is preliminary data.</text>
</comment>
<dbReference type="InterPro" id="IPR001005">
    <property type="entry name" value="SANT/Myb"/>
</dbReference>
<dbReference type="OrthoDB" id="1750104at2759"/>
<feature type="domain" description="HTH myb-type" evidence="4">
    <location>
        <begin position="6"/>
        <end position="60"/>
    </location>
</feature>
<dbReference type="GO" id="GO:0000978">
    <property type="term" value="F:RNA polymerase II cis-regulatory region sequence-specific DNA binding"/>
    <property type="evidence" value="ECO:0007669"/>
    <property type="project" value="TreeGrafter"/>
</dbReference>
<keyword evidence="5" id="KW-0371">Homeobox</keyword>
<dbReference type="PANTHER" id="PTHR45614">
    <property type="entry name" value="MYB PROTEIN-RELATED"/>
    <property type="match status" value="1"/>
</dbReference>
<dbReference type="InterPro" id="IPR017930">
    <property type="entry name" value="Myb_dom"/>
</dbReference>
<dbReference type="SMART" id="SM00717">
    <property type="entry name" value="SANT"/>
    <property type="match status" value="1"/>
</dbReference>
<feature type="domain" description="Myb-like" evidence="3">
    <location>
        <begin position="6"/>
        <end position="56"/>
    </location>
</feature>
<evidence type="ECO:0000259" key="4">
    <source>
        <dbReference type="PROSITE" id="PS51294"/>
    </source>
</evidence>
<proteinExistence type="predicted"/>
<evidence type="ECO:0000259" key="3">
    <source>
        <dbReference type="PROSITE" id="PS50090"/>
    </source>
</evidence>
<dbReference type="EMBL" id="PKPP01001982">
    <property type="protein sequence ID" value="PWA78483.1"/>
    <property type="molecule type" value="Genomic_DNA"/>
</dbReference>
<gene>
    <name evidence="5" type="ORF">CTI12_AA214910</name>
</gene>
<reference evidence="5 6" key="1">
    <citation type="journal article" date="2018" name="Mol. Plant">
        <title>The genome of Artemisia annua provides insight into the evolution of Asteraceae family and artemisinin biosynthesis.</title>
        <authorList>
            <person name="Shen Q."/>
            <person name="Zhang L."/>
            <person name="Liao Z."/>
            <person name="Wang S."/>
            <person name="Yan T."/>
            <person name="Shi P."/>
            <person name="Liu M."/>
            <person name="Fu X."/>
            <person name="Pan Q."/>
            <person name="Wang Y."/>
            <person name="Lv Z."/>
            <person name="Lu X."/>
            <person name="Zhang F."/>
            <person name="Jiang W."/>
            <person name="Ma Y."/>
            <person name="Chen M."/>
            <person name="Hao X."/>
            <person name="Li L."/>
            <person name="Tang Y."/>
            <person name="Lv G."/>
            <person name="Zhou Y."/>
            <person name="Sun X."/>
            <person name="Brodelius P.E."/>
            <person name="Rose J.K.C."/>
            <person name="Tang K."/>
        </authorList>
    </citation>
    <scope>NUCLEOTIDE SEQUENCE [LARGE SCALE GENOMIC DNA]</scope>
    <source>
        <strain evidence="6">cv. Huhao1</strain>
        <tissue evidence="5">Leaf</tissue>
    </source>
</reference>
<protein>
    <submittedName>
        <fullName evidence="5">Homeodomain-like protein</fullName>
    </submittedName>
</protein>
<dbReference type="CDD" id="cd00167">
    <property type="entry name" value="SANT"/>
    <property type="match status" value="1"/>
</dbReference>
<keyword evidence="6" id="KW-1185">Reference proteome</keyword>
<dbReference type="Gene3D" id="1.10.10.60">
    <property type="entry name" value="Homeodomain-like"/>
    <property type="match status" value="1"/>
</dbReference>
<dbReference type="GO" id="GO:0005634">
    <property type="term" value="C:nucleus"/>
    <property type="evidence" value="ECO:0007669"/>
    <property type="project" value="UniProtKB-SubCell"/>
</dbReference>
<dbReference type="PANTHER" id="PTHR45614:SF277">
    <property type="entry name" value="HOMEODOMAIN-LIKE PROTEIN-RELATED"/>
    <property type="match status" value="1"/>
</dbReference>